<dbReference type="AlphaFoldDB" id="G3IQ35"/>
<organism evidence="2 3">
    <name type="scientific">Cricetulus griseus</name>
    <name type="common">Chinese hamster</name>
    <name type="synonym">Cricetulus barabensis griseus</name>
    <dbReference type="NCBI Taxonomy" id="10029"/>
    <lineage>
        <taxon>Eukaryota</taxon>
        <taxon>Metazoa</taxon>
        <taxon>Chordata</taxon>
        <taxon>Craniata</taxon>
        <taxon>Vertebrata</taxon>
        <taxon>Euteleostomi</taxon>
        <taxon>Mammalia</taxon>
        <taxon>Eutheria</taxon>
        <taxon>Euarchontoglires</taxon>
        <taxon>Glires</taxon>
        <taxon>Rodentia</taxon>
        <taxon>Myomorpha</taxon>
        <taxon>Muroidea</taxon>
        <taxon>Cricetidae</taxon>
        <taxon>Cricetinae</taxon>
        <taxon>Cricetulus</taxon>
    </lineage>
</organism>
<dbReference type="Proteomes" id="UP000001075">
    <property type="component" value="Unassembled WGS sequence"/>
</dbReference>
<reference evidence="3" key="1">
    <citation type="journal article" date="2011" name="Nat. Biotechnol.">
        <title>The genomic sequence of the Chinese hamster ovary (CHO)-K1 cell line.</title>
        <authorList>
            <person name="Xu X."/>
            <person name="Nagarajan H."/>
            <person name="Lewis N.E."/>
            <person name="Pan S."/>
            <person name="Cai Z."/>
            <person name="Liu X."/>
            <person name="Chen W."/>
            <person name="Xie M."/>
            <person name="Wang W."/>
            <person name="Hammond S."/>
            <person name="Andersen M.R."/>
            <person name="Neff N."/>
            <person name="Passarelli B."/>
            <person name="Koh W."/>
            <person name="Fan H.C."/>
            <person name="Wang J."/>
            <person name="Gui Y."/>
            <person name="Lee K.H."/>
            <person name="Betenbaugh M.J."/>
            <person name="Quake S.R."/>
            <person name="Famili I."/>
            <person name="Palsson B.O."/>
            <person name="Wang J."/>
        </authorList>
    </citation>
    <scope>NUCLEOTIDE SEQUENCE [LARGE SCALE GENOMIC DNA]</scope>
    <source>
        <strain evidence="3">CHO K1 cell line</strain>
    </source>
</reference>
<evidence type="ECO:0000256" key="1">
    <source>
        <dbReference type="SAM" id="SignalP"/>
    </source>
</evidence>
<name>G3IQ35_CRIGR</name>
<feature type="chain" id="PRO_5003445517" evidence="1">
    <location>
        <begin position="25"/>
        <end position="56"/>
    </location>
</feature>
<evidence type="ECO:0000313" key="3">
    <source>
        <dbReference type="Proteomes" id="UP000001075"/>
    </source>
</evidence>
<gene>
    <name evidence="2" type="ORF">I79_026123</name>
</gene>
<dbReference type="InParanoid" id="G3IQ35"/>
<proteinExistence type="predicted"/>
<dbReference type="EMBL" id="JH023920">
    <property type="protein sequence ID" value="EGW15260.1"/>
    <property type="molecule type" value="Genomic_DNA"/>
</dbReference>
<keyword evidence="1" id="KW-0732">Signal</keyword>
<sequence length="56" mass="6162">MGTLRTLILKGILNLQVLSGVVVANSMQSSCDVFQCLNPNKDMEIILEMILEQPLS</sequence>
<feature type="signal peptide" evidence="1">
    <location>
        <begin position="1"/>
        <end position="24"/>
    </location>
</feature>
<evidence type="ECO:0000313" key="2">
    <source>
        <dbReference type="EMBL" id="EGW15260.1"/>
    </source>
</evidence>
<accession>G3IQ35</accession>
<protein>
    <submittedName>
        <fullName evidence="2">Uncharacterized protein</fullName>
    </submittedName>
</protein>